<dbReference type="InterPro" id="IPR000315">
    <property type="entry name" value="Znf_B-box"/>
</dbReference>
<proteinExistence type="predicted"/>
<dbReference type="InterPro" id="IPR003649">
    <property type="entry name" value="Bbox_C"/>
</dbReference>
<dbReference type="EnsemblMetazoa" id="G15368.2">
    <property type="protein sequence ID" value="G15368.2:cds"/>
    <property type="gene ID" value="G15368"/>
</dbReference>
<keyword evidence="2 4" id="KW-0863">Zinc-finger</keyword>
<accession>A0A8W8IQA6</accession>
<feature type="coiled-coil region" evidence="5">
    <location>
        <begin position="244"/>
        <end position="293"/>
    </location>
</feature>
<dbReference type="InterPro" id="IPR013083">
    <property type="entry name" value="Znf_RING/FYVE/PHD"/>
</dbReference>
<dbReference type="InterPro" id="IPR013320">
    <property type="entry name" value="ConA-like_dom_sf"/>
</dbReference>
<dbReference type="AlphaFoldDB" id="A0A8W8IQA6"/>
<feature type="domain" description="RING-type" evidence="6">
    <location>
        <begin position="8"/>
        <end position="51"/>
    </location>
</feature>
<evidence type="ECO:0008006" key="11">
    <source>
        <dbReference type="Google" id="ProtNLM"/>
    </source>
</evidence>
<dbReference type="PROSITE" id="PS50089">
    <property type="entry name" value="ZF_RING_2"/>
    <property type="match status" value="1"/>
</dbReference>
<feature type="domain" description="B30.2/SPRY" evidence="8">
    <location>
        <begin position="519"/>
        <end position="739"/>
    </location>
</feature>
<name>A0A8W8IQA6_MAGGI</name>
<organism evidence="9 10">
    <name type="scientific">Magallana gigas</name>
    <name type="common">Pacific oyster</name>
    <name type="synonym">Crassostrea gigas</name>
    <dbReference type="NCBI Taxonomy" id="29159"/>
    <lineage>
        <taxon>Eukaryota</taxon>
        <taxon>Metazoa</taxon>
        <taxon>Spiralia</taxon>
        <taxon>Lophotrochozoa</taxon>
        <taxon>Mollusca</taxon>
        <taxon>Bivalvia</taxon>
        <taxon>Autobranchia</taxon>
        <taxon>Pteriomorphia</taxon>
        <taxon>Ostreida</taxon>
        <taxon>Ostreoidea</taxon>
        <taxon>Ostreidae</taxon>
        <taxon>Magallana</taxon>
    </lineage>
</organism>
<dbReference type="InterPro" id="IPR043136">
    <property type="entry name" value="B30.2/SPRY_sf"/>
</dbReference>
<dbReference type="SMART" id="SM00336">
    <property type="entry name" value="BBOX"/>
    <property type="match status" value="2"/>
</dbReference>
<dbReference type="PROSITE" id="PS50119">
    <property type="entry name" value="ZF_BBOX"/>
    <property type="match status" value="1"/>
</dbReference>
<evidence type="ECO:0000313" key="10">
    <source>
        <dbReference type="Proteomes" id="UP000005408"/>
    </source>
</evidence>
<reference evidence="9" key="1">
    <citation type="submission" date="2022-08" db="UniProtKB">
        <authorList>
            <consortium name="EnsemblMetazoa"/>
        </authorList>
    </citation>
    <scope>IDENTIFICATION</scope>
    <source>
        <strain evidence="9">05x7-T-G4-1.051#20</strain>
    </source>
</reference>
<evidence type="ECO:0000313" key="9">
    <source>
        <dbReference type="EnsemblMetazoa" id="G15368.2:cds"/>
    </source>
</evidence>
<dbReference type="SMART" id="SM00502">
    <property type="entry name" value="BBC"/>
    <property type="match status" value="1"/>
</dbReference>
<protein>
    <recommendedName>
        <fullName evidence="11">Tripartite motif-containing protein 45</fullName>
    </recommendedName>
</protein>
<dbReference type="CDD" id="cd19757">
    <property type="entry name" value="Bbox1"/>
    <property type="match status" value="1"/>
</dbReference>
<dbReference type="SUPFAM" id="SSF57850">
    <property type="entry name" value="RING/U-box"/>
    <property type="match status" value="1"/>
</dbReference>
<dbReference type="Proteomes" id="UP000005408">
    <property type="component" value="Unassembled WGS sequence"/>
</dbReference>
<keyword evidence="3" id="KW-0862">Zinc</keyword>
<dbReference type="InterPro" id="IPR001841">
    <property type="entry name" value="Znf_RING"/>
</dbReference>
<evidence type="ECO:0000259" key="7">
    <source>
        <dbReference type="PROSITE" id="PS50119"/>
    </source>
</evidence>
<dbReference type="InterPro" id="IPR001870">
    <property type="entry name" value="B30.2/SPRY"/>
</dbReference>
<keyword evidence="10" id="KW-1185">Reference proteome</keyword>
<evidence type="ECO:0000256" key="5">
    <source>
        <dbReference type="SAM" id="Coils"/>
    </source>
</evidence>
<dbReference type="Gene3D" id="3.30.40.10">
    <property type="entry name" value="Zinc/RING finger domain, C3HC4 (zinc finger)"/>
    <property type="match status" value="1"/>
</dbReference>
<dbReference type="PANTHER" id="PTHR25462:SF296">
    <property type="entry name" value="MEIOTIC P26, ISOFORM F"/>
    <property type="match status" value="1"/>
</dbReference>
<dbReference type="SUPFAM" id="SSF57845">
    <property type="entry name" value="B-box zinc-binding domain"/>
    <property type="match status" value="1"/>
</dbReference>
<feature type="domain" description="B box-type" evidence="7">
    <location>
        <begin position="83"/>
        <end position="133"/>
    </location>
</feature>
<dbReference type="SUPFAM" id="SSF49899">
    <property type="entry name" value="Concanavalin A-like lectins/glucanases"/>
    <property type="match status" value="1"/>
</dbReference>
<dbReference type="Pfam" id="PF22586">
    <property type="entry name" value="ANCHR-like_BBOX"/>
    <property type="match status" value="1"/>
</dbReference>
<evidence type="ECO:0000256" key="4">
    <source>
        <dbReference type="PROSITE-ProRule" id="PRU00024"/>
    </source>
</evidence>
<dbReference type="InterPro" id="IPR047153">
    <property type="entry name" value="TRIM45/56/19-like"/>
</dbReference>
<evidence type="ECO:0000256" key="3">
    <source>
        <dbReference type="ARBA" id="ARBA00022833"/>
    </source>
</evidence>
<evidence type="ECO:0000256" key="2">
    <source>
        <dbReference type="ARBA" id="ARBA00022771"/>
    </source>
</evidence>
<evidence type="ECO:0000256" key="1">
    <source>
        <dbReference type="ARBA" id="ARBA00022723"/>
    </source>
</evidence>
<sequence length="748" mass="85214">MMKQFLTCIECKEYFDGDLHAPHVLPCLHTCCTQCLKSRISKDEVQCPECREKFEASNNDLSGFPVDNARKHIVDCYRIQKKNEEYLCDECGTSSVKERATTRCKECDEFLCEKCTDAHQRTKFTRRHQLISSEKLKNSPLEEFHNKQTCAVEGHEGQPFSFYCTSKGCVRPVCSVCVVRNHQQNGGHEVRDINDVYVENKRLVEGQLLDVKHKKTSADEAIELIEDNIQNLYLKESAVDEEIEAQFSECIKILEKRKEELKEKLASVSQEKKKDLEGRLDHLTKQKGQLEQACKFTDDLLQYSNAVEFLAMKDQVLNRMAQLKNQPVDVFPPHASADIQFQATNMGDDFVNFSQSMGGVSVATSSTFLPNTRVQVHDIVVGKEQSPLLITMNNNHSRPLSEADLDIKVEILDSKNHRSQAVVLDKTRSQGCYKAVFTAPKPGEYRALVKIMGMLLEPEGYVFKAKRIDDIGSESSLAYLTATEKKEAKDAIDSDSQEIKYGANEIEKLNLQALATSRGKPLASSEFKTAVGEIICPDLNLDPLAAHPQNEVLENLKTMNNQKSRHRTPRNLSQVFQNFRGTIGNRSLGRTGRYYFEVNVSFFIKRSLRQDLVFEIGLCRKSDVDKHYTIDNHAFSYVVCARKCHICQTICLQGWNNGQRFYHSPITENSPPGTSFKTTYGFLLDARQRQWVVVDAKNRRFILRFKNIDLNKPLWPVFGLYNPDLINSSLTVRSGKDISSILEVPFDY</sequence>
<evidence type="ECO:0000259" key="8">
    <source>
        <dbReference type="PROSITE" id="PS50188"/>
    </source>
</evidence>
<evidence type="ECO:0000259" key="6">
    <source>
        <dbReference type="PROSITE" id="PS50089"/>
    </source>
</evidence>
<keyword evidence="1" id="KW-0479">Metal-binding</keyword>
<dbReference type="Gene3D" id="2.60.120.920">
    <property type="match status" value="1"/>
</dbReference>
<keyword evidence="5" id="KW-0175">Coiled coil</keyword>
<dbReference type="PROSITE" id="PS50188">
    <property type="entry name" value="B302_SPRY"/>
    <property type="match status" value="1"/>
</dbReference>
<dbReference type="Gene3D" id="3.30.160.60">
    <property type="entry name" value="Classic Zinc Finger"/>
    <property type="match status" value="1"/>
</dbReference>
<dbReference type="PANTHER" id="PTHR25462">
    <property type="entry name" value="BONUS, ISOFORM C-RELATED"/>
    <property type="match status" value="1"/>
</dbReference>
<dbReference type="GO" id="GO:0008270">
    <property type="term" value="F:zinc ion binding"/>
    <property type="evidence" value="ECO:0007669"/>
    <property type="project" value="UniProtKB-KW"/>
</dbReference>